<dbReference type="Pfam" id="PF08519">
    <property type="entry name" value="RFC1"/>
    <property type="match status" value="1"/>
</dbReference>
<keyword evidence="10" id="KW-1185">Reference proteome</keyword>
<dbReference type="InterPro" id="IPR004099">
    <property type="entry name" value="Pyr_nucl-diS_OxRdtase_dimer"/>
</dbReference>
<feature type="compositionally biased region" description="Low complexity" evidence="7">
    <location>
        <begin position="375"/>
        <end position="389"/>
    </location>
</feature>
<feature type="region of interest" description="Disordered" evidence="7">
    <location>
        <begin position="349"/>
        <end position="410"/>
    </location>
</feature>
<feature type="domain" description="AAA+ ATPase" evidence="8">
    <location>
        <begin position="465"/>
        <end position="619"/>
    </location>
</feature>
<dbReference type="GO" id="GO:0006260">
    <property type="term" value="P:DNA replication"/>
    <property type="evidence" value="ECO:0007669"/>
    <property type="project" value="UniProtKB-KW"/>
</dbReference>
<dbReference type="InterPro" id="IPR027417">
    <property type="entry name" value="P-loop_NTPase"/>
</dbReference>
<dbReference type="CDD" id="cd00009">
    <property type="entry name" value="AAA"/>
    <property type="match status" value="1"/>
</dbReference>
<evidence type="ECO:0000256" key="1">
    <source>
        <dbReference type="ARBA" id="ARBA00006116"/>
    </source>
</evidence>
<dbReference type="FunFam" id="3.40.50.300:FF:000395">
    <property type="entry name" value="Replication factor C subunit 1"/>
    <property type="match status" value="1"/>
</dbReference>
<dbReference type="SMART" id="SM00382">
    <property type="entry name" value="AAA"/>
    <property type="match status" value="1"/>
</dbReference>
<dbReference type="Gene3D" id="3.40.50.10190">
    <property type="entry name" value="BRCT domain"/>
    <property type="match status" value="1"/>
</dbReference>
<keyword evidence="5" id="KW-0274">FAD</keyword>
<feature type="compositionally biased region" description="Low complexity" evidence="7">
    <location>
        <begin position="349"/>
        <end position="359"/>
    </location>
</feature>
<reference evidence="9 10" key="1">
    <citation type="submission" date="2024-10" db="EMBL/GenBank/DDBJ databases">
        <title>Updated reference genomes for cyclostephanoid diatoms.</title>
        <authorList>
            <person name="Roberts W.R."/>
            <person name="Alverson A.J."/>
        </authorList>
    </citation>
    <scope>NUCLEOTIDE SEQUENCE [LARGE SCALE GENOMIC DNA]</scope>
    <source>
        <strain evidence="9 10">AJA232-27</strain>
    </source>
</reference>
<dbReference type="SUPFAM" id="SSF52113">
    <property type="entry name" value="BRCT domain"/>
    <property type="match status" value="1"/>
</dbReference>
<dbReference type="CDD" id="cd18140">
    <property type="entry name" value="HLD_clamp_RFC"/>
    <property type="match status" value="1"/>
</dbReference>
<name>A0ABD3NFT3_9STRA</name>
<evidence type="ECO:0000313" key="9">
    <source>
        <dbReference type="EMBL" id="KAL3771765.1"/>
    </source>
</evidence>
<dbReference type="Gene3D" id="1.10.8.60">
    <property type="match status" value="1"/>
</dbReference>
<dbReference type="InterPro" id="IPR016156">
    <property type="entry name" value="FAD/NAD-linked_Rdtase_dimer_sf"/>
</dbReference>
<dbReference type="Gene3D" id="3.40.50.300">
    <property type="entry name" value="P-loop containing nucleotide triphosphate hydrolases"/>
    <property type="match status" value="1"/>
</dbReference>
<dbReference type="InterPro" id="IPR036420">
    <property type="entry name" value="BRCT_dom_sf"/>
</dbReference>
<evidence type="ECO:0000256" key="7">
    <source>
        <dbReference type="SAM" id="MobiDB-lite"/>
    </source>
</evidence>
<comment type="similarity">
    <text evidence="1">Belongs to the activator 1 large subunit family.</text>
</comment>
<dbReference type="InterPro" id="IPR023753">
    <property type="entry name" value="FAD/NAD-binding_dom"/>
</dbReference>
<dbReference type="FunFam" id="3.50.50.60:FF:000358">
    <property type="entry name" value="Irc15p"/>
    <property type="match status" value="1"/>
</dbReference>
<dbReference type="Gene3D" id="1.20.272.10">
    <property type="match status" value="1"/>
</dbReference>
<keyword evidence="2" id="KW-0285">Flavoprotein</keyword>
<dbReference type="InterPro" id="IPR003959">
    <property type="entry name" value="ATPase_AAA_core"/>
</dbReference>
<dbReference type="SUPFAM" id="SSF48019">
    <property type="entry name" value="post-AAA+ oligomerization domain-like"/>
    <property type="match status" value="1"/>
</dbReference>
<feature type="region of interest" description="Disordered" evidence="7">
    <location>
        <begin position="448"/>
        <end position="480"/>
    </location>
</feature>
<dbReference type="InterPro" id="IPR003593">
    <property type="entry name" value="AAA+_ATPase"/>
</dbReference>
<dbReference type="InterPro" id="IPR008921">
    <property type="entry name" value="DNA_pol3_clamp-load_cplx_C"/>
</dbReference>
<dbReference type="EMBL" id="JALLBG020000021">
    <property type="protein sequence ID" value="KAL3771765.1"/>
    <property type="molecule type" value="Genomic_DNA"/>
</dbReference>
<feature type="compositionally biased region" description="Polar residues" evidence="7">
    <location>
        <begin position="360"/>
        <end position="374"/>
    </location>
</feature>
<feature type="region of interest" description="Disordered" evidence="7">
    <location>
        <begin position="191"/>
        <end position="224"/>
    </location>
</feature>
<evidence type="ECO:0000256" key="3">
    <source>
        <dbReference type="ARBA" id="ARBA00022705"/>
    </source>
</evidence>
<dbReference type="InterPro" id="IPR013725">
    <property type="entry name" value="DNA_replication_fac_RFC1_C"/>
</dbReference>
<gene>
    <name evidence="9" type="ORF">ACHAWU_010076</name>
</gene>
<dbReference type="Pfam" id="PF07992">
    <property type="entry name" value="Pyr_redox_2"/>
    <property type="match status" value="1"/>
</dbReference>
<feature type="compositionally biased region" description="Polar residues" evidence="7">
    <location>
        <begin position="390"/>
        <end position="400"/>
    </location>
</feature>
<sequence>MPKTSSVPPPANPPKYHPPSSKLTTHIPFLQTAASNDGTNSNKITLPHATLHDLPPLPKSDNFLSAFTDDITITPHCLDGLTFVFTGILSTNDASTSQTNAQVALSSPSKSDYYTNRRYDCSNSSHELSRDTAVDIIKCLGGRVTTMVSGKTDYVICGHILEDGRIVTEGSKYKKCVELWEAWSAKWRKEYSDGGNDTTSTSTPASTKKKKGAAASKPKKDQDPNTLVEVIHGIQEFYGLVKYLSEWKMSTLSETERSELDARQMQSMGLRAMARTKAAIELGARLRNEKEAVDGSSKSLSSMVAVAAAASNPSMLSVVPSNPYAKKAPVANPYAKSTTTTTTVANPYAKSSATTSSAAVSNPYTKKSVPSNPYTTTTTTTTAAASSSTHTLPSQPQQPNLHPGSGKELGANSLWADKYAPSNTKEILGNSDSVNKLSRWLSSWEKTFNNPKKQQKGSNSGPNGPWRAALLSGPPGIGKTTTATLVARESGRDVLELNASDARSKKALGEALGDVTGSQVLSFDKMGKKASGEAPVRRKRCIIMDEVDGMGAGDRSGMSELIQMIKKSKVPIYSRPTKMVIAKRAVEIGRREGMNVEINAAEAMAESCGNDIRQVLNSLQMWSCNSKTNANNNNSLTYRDLKERQYEINKDEVLRVSMFDACRTIVEGSRGLAGADAKAVTSSLMRRTDAFFVDYMLMGLMVHQNYLKVCMGQYNNVKLKNDVDLELKSLNQMYDAAEAMSDFGMVEENLRGGDQNWSLLPLCSLLAVKVGHHAGGPTGGFLPGYPEFAGWLGKNSTRNKKIRLLQEFSRHMNYKISADAPELRMNYLPIMRQQFEELLFHKDGPKVSEAIELMDEYGLDRDDVFENFDEFLFNSKELKVKKFGDLDSNAKSAFTRAYNSMAHKAQALVSEQGAEKSGRKKATAGDDGGEMGGAELDVVDDDKAVEEKSDDEDDDAEDLEALKKKFSKKGGGNSKDISGQTFDLAVIGAGPVGVSAALRAARGPYHKKVVLIDAPRASGMLMDERSGEDLSLGGPTGLFSKALRDTGKRISVSSLKASFNARDALRQLEYAGVTYVQGFASFADGDTTSSSLVVTSESGIGGGGSGSISTLNADKILIATGSTPFRPGGIPFDGKRIFDSDSINALNRLPRSVAITGSGIIAIEFAKIFKNLGSEVTLIIRDNIPRNALMKIGLDKDIAATLVADLARSGIKIERGAQVKQFLVPRDNDKAPIVLDLEAARGGDRPTGATTSLKCDIYLAAVGRKPNTANLNLQAAGIRADAYGGIDVDSELKSSASGGNVYAAGDVLGRPFLASTGIAQGLAAIQSMFKEDVPLATTEKGEKSEDEDEDDSIPKSEDNSPTYKVGQLCMTGEKFDPKSLASNPFAFPVGVWSSPEAAYYGLSTQQCKEMGINAGEGVALYAECLRGLVFSPNGLLKLVFDKDSGLIMGVHICGDDACELIHYGMELIKSKRTIDDVLSNLYSAVTFHEMYRIAAMAAVDEAGARKRRAAAGRALTARNTGVAQENHQELKEES</sequence>
<feature type="region of interest" description="Disordered" evidence="7">
    <location>
        <begin position="1"/>
        <end position="23"/>
    </location>
</feature>
<dbReference type="PANTHER" id="PTHR23389">
    <property type="entry name" value="CHROMOSOME TRANSMISSION FIDELITY FACTOR 18"/>
    <property type="match status" value="1"/>
</dbReference>
<comment type="caution">
    <text evidence="9">The sequence shown here is derived from an EMBL/GenBank/DDBJ whole genome shotgun (WGS) entry which is preliminary data.</text>
</comment>
<dbReference type="Proteomes" id="UP001530293">
    <property type="component" value="Unassembled WGS sequence"/>
</dbReference>
<feature type="region of interest" description="Disordered" evidence="7">
    <location>
        <begin position="1336"/>
        <end position="1362"/>
    </location>
</feature>
<protein>
    <recommendedName>
        <fullName evidence="8">AAA+ ATPase domain-containing protein</fullName>
    </recommendedName>
</protein>
<evidence type="ECO:0000256" key="2">
    <source>
        <dbReference type="ARBA" id="ARBA00022630"/>
    </source>
</evidence>
<dbReference type="Pfam" id="PF02852">
    <property type="entry name" value="Pyr_redox_dim"/>
    <property type="match status" value="1"/>
</dbReference>
<keyword evidence="4" id="KW-0547">Nucleotide-binding</keyword>
<feature type="compositionally biased region" description="Acidic residues" evidence="7">
    <location>
        <begin position="948"/>
        <end position="958"/>
    </location>
</feature>
<feature type="compositionally biased region" description="Polar residues" evidence="7">
    <location>
        <begin position="448"/>
        <end position="462"/>
    </location>
</feature>
<dbReference type="Gene3D" id="3.30.390.30">
    <property type="match status" value="1"/>
</dbReference>
<dbReference type="PRINTS" id="PR00368">
    <property type="entry name" value="FADPNR"/>
</dbReference>
<evidence type="ECO:0000256" key="6">
    <source>
        <dbReference type="ARBA" id="ARBA00022840"/>
    </source>
</evidence>
<dbReference type="InterPro" id="IPR047854">
    <property type="entry name" value="RFC_lid"/>
</dbReference>
<feature type="compositionally biased region" description="Pro residues" evidence="7">
    <location>
        <begin position="7"/>
        <end position="17"/>
    </location>
</feature>
<evidence type="ECO:0000256" key="4">
    <source>
        <dbReference type="ARBA" id="ARBA00022741"/>
    </source>
</evidence>
<evidence type="ECO:0000256" key="5">
    <source>
        <dbReference type="ARBA" id="ARBA00022827"/>
    </source>
</evidence>
<dbReference type="InterPro" id="IPR036188">
    <property type="entry name" value="FAD/NAD-bd_sf"/>
</dbReference>
<dbReference type="Pfam" id="PF00004">
    <property type="entry name" value="AAA"/>
    <property type="match status" value="1"/>
</dbReference>
<dbReference type="PRINTS" id="PR00411">
    <property type="entry name" value="PNDRDTASEI"/>
</dbReference>
<organism evidence="9 10">
    <name type="scientific">Discostella pseudostelligera</name>
    <dbReference type="NCBI Taxonomy" id="259834"/>
    <lineage>
        <taxon>Eukaryota</taxon>
        <taxon>Sar</taxon>
        <taxon>Stramenopiles</taxon>
        <taxon>Ochrophyta</taxon>
        <taxon>Bacillariophyta</taxon>
        <taxon>Coscinodiscophyceae</taxon>
        <taxon>Thalassiosirophycidae</taxon>
        <taxon>Stephanodiscales</taxon>
        <taxon>Stephanodiscaceae</taxon>
        <taxon>Discostella</taxon>
    </lineage>
</organism>
<keyword evidence="3" id="KW-0235">DNA replication</keyword>
<evidence type="ECO:0000259" key="8">
    <source>
        <dbReference type="SMART" id="SM00382"/>
    </source>
</evidence>
<dbReference type="SUPFAM" id="SSF55424">
    <property type="entry name" value="FAD/NAD-linked reductases, dimerisation (C-terminal) domain"/>
    <property type="match status" value="1"/>
</dbReference>
<proteinExistence type="inferred from homology"/>
<accession>A0ABD3NFT3</accession>
<dbReference type="PANTHER" id="PTHR23389:SF6">
    <property type="entry name" value="REPLICATION FACTOR C SUBUNIT 1"/>
    <property type="match status" value="1"/>
</dbReference>
<feature type="region of interest" description="Disordered" evidence="7">
    <location>
        <begin position="909"/>
        <end position="958"/>
    </location>
</feature>
<dbReference type="GO" id="GO:0005524">
    <property type="term" value="F:ATP binding"/>
    <property type="evidence" value="ECO:0007669"/>
    <property type="project" value="UniProtKB-KW"/>
</dbReference>
<dbReference type="Pfam" id="PF25361">
    <property type="entry name" value="AAA_lid_RFC1"/>
    <property type="match status" value="1"/>
</dbReference>
<dbReference type="SUPFAM" id="SSF52540">
    <property type="entry name" value="P-loop containing nucleoside triphosphate hydrolases"/>
    <property type="match status" value="1"/>
</dbReference>
<dbReference type="SUPFAM" id="SSF51905">
    <property type="entry name" value="FAD/NAD(P)-binding domain"/>
    <property type="match status" value="1"/>
</dbReference>
<evidence type="ECO:0000313" key="10">
    <source>
        <dbReference type="Proteomes" id="UP001530293"/>
    </source>
</evidence>
<dbReference type="Gene3D" id="3.50.50.60">
    <property type="entry name" value="FAD/NAD(P)-binding domain"/>
    <property type="match status" value="1"/>
</dbReference>
<keyword evidence="6" id="KW-0067">ATP-binding</keyword>